<reference evidence="2 3" key="1">
    <citation type="submission" date="2021-08" db="EMBL/GenBank/DDBJ databases">
        <title>FDA dAtabase for Regulatory Grade micrObial Sequences (FDA-ARGOS): Supporting development and validation of Infectious Disease Dx tests.</title>
        <authorList>
            <person name="Sproer C."/>
            <person name="Gronow S."/>
            <person name="Severitt S."/>
            <person name="Schroder I."/>
            <person name="Tallon L."/>
            <person name="Sadzewicz L."/>
            <person name="Zhao X."/>
            <person name="Boylan J."/>
            <person name="Ott S."/>
            <person name="Bowen H."/>
            <person name="Vavikolanu K."/>
            <person name="Hazen T."/>
            <person name="Aluvathingal J."/>
            <person name="Nadendla S."/>
            <person name="Lowell S."/>
            <person name="Myers T."/>
            <person name="Yan Y."/>
            <person name="Sichtig H."/>
        </authorList>
    </citation>
    <scope>NUCLEOTIDE SEQUENCE [LARGE SCALE GENOMIC DNA]</scope>
    <source>
        <strain evidence="2 3">FDAARGOS_1460</strain>
    </source>
</reference>
<accession>A0ABS7SXT0</accession>
<proteinExistence type="predicted"/>
<sequence>MKNRKSLVFLLGLALIFSACKNDKPAKVQNEKSPVIKTEDQIQDENLTDDFYDLVDKANKDLSDEEKTFLAKTIKAIDTKDVDSLSKNLGEPLKNQIGGDLRVLSDKILPVDYAGPILEIKEVTKKKDSFLIICKCEEDSLVILLNKNGDNLTGLNIKLLSTVSKNKKLKEDNQVFVDRAYDIIDCLKNGDKDSFAKYAKGLGQTGDDFDKMYEGLKNDLAMAGKTLTDKSKVKVSYAKDLIKTAPIDQNLVDVTLVFTFENIEKIVYDFTFTEDMDLVSIEVSPDEKDD</sequence>
<evidence type="ECO:0000313" key="2">
    <source>
        <dbReference type="EMBL" id="MBZ2386334.1"/>
    </source>
</evidence>
<dbReference type="EMBL" id="JAIPME010000002">
    <property type="protein sequence ID" value="MBZ2386334.1"/>
    <property type="molecule type" value="Genomic_DNA"/>
</dbReference>
<keyword evidence="3" id="KW-1185">Reference proteome</keyword>
<evidence type="ECO:0008006" key="4">
    <source>
        <dbReference type="Google" id="ProtNLM"/>
    </source>
</evidence>
<protein>
    <recommendedName>
        <fullName evidence="4">Lipoprotein</fullName>
    </recommendedName>
</protein>
<dbReference type="RefSeq" id="WP_223418292.1">
    <property type="nucleotide sequence ID" value="NZ_JAIPME010000002.1"/>
</dbReference>
<evidence type="ECO:0000256" key="1">
    <source>
        <dbReference type="SAM" id="SignalP"/>
    </source>
</evidence>
<feature type="chain" id="PRO_5046151275" description="Lipoprotein" evidence="1">
    <location>
        <begin position="22"/>
        <end position="290"/>
    </location>
</feature>
<keyword evidence="1" id="KW-0732">Signal</keyword>
<evidence type="ECO:0000313" key="3">
    <source>
        <dbReference type="Proteomes" id="UP000734271"/>
    </source>
</evidence>
<organism evidence="2 3">
    <name type="scientific">Anaerococcus murdochii</name>
    <dbReference type="NCBI Taxonomy" id="411577"/>
    <lineage>
        <taxon>Bacteria</taxon>
        <taxon>Bacillati</taxon>
        <taxon>Bacillota</taxon>
        <taxon>Tissierellia</taxon>
        <taxon>Tissierellales</taxon>
        <taxon>Peptoniphilaceae</taxon>
        <taxon>Anaerococcus</taxon>
    </lineage>
</organism>
<comment type="caution">
    <text evidence="2">The sequence shown here is derived from an EMBL/GenBank/DDBJ whole genome shotgun (WGS) entry which is preliminary data.</text>
</comment>
<name>A0ABS7SXT0_9FIRM</name>
<gene>
    <name evidence="2" type="ORF">K8P03_03335</name>
</gene>
<dbReference type="Proteomes" id="UP000734271">
    <property type="component" value="Unassembled WGS sequence"/>
</dbReference>
<dbReference type="PROSITE" id="PS51257">
    <property type="entry name" value="PROKAR_LIPOPROTEIN"/>
    <property type="match status" value="1"/>
</dbReference>
<feature type="signal peptide" evidence="1">
    <location>
        <begin position="1"/>
        <end position="21"/>
    </location>
</feature>